<accession>W7TSZ3</accession>
<dbReference type="GO" id="GO:0051087">
    <property type="term" value="F:protein-folding chaperone binding"/>
    <property type="evidence" value="ECO:0007669"/>
    <property type="project" value="TreeGrafter"/>
</dbReference>
<dbReference type="GO" id="GO:0051082">
    <property type="term" value="F:unfolded protein binding"/>
    <property type="evidence" value="ECO:0007669"/>
    <property type="project" value="TreeGrafter"/>
</dbReference>
<dbReference type="OrthoDB" id="445556at2759"/>
<dbReference type="GO" id="GO:0005737">
    <property type="term" value="C:cytoplasm"/>
    <property type="evidence" value="ECO:0007669"/>
    <property type="project" value="TreeGrafter"/>
</dbReference>
<dbReference type="Proteomes" id="UP000019335">
    <property type="component" value="Chromosome 16"/>
</dbReference>
<dbReference type="SUPFAM" id="SSF46565">
    <property type="entry name" value="Chaperone J-domain"/>
    <property type="match status" value="1"/>
</dbReference>
<dbReference type="EMBL" id="AZIL01001543">
    <property type="protein sequence ID" value="EWM23666.1"/>
    <property type="molecule type" value="Genomic_DNA"/>
</dbReference>
<dbReference type="PROSITE" id="PS00636">
    <property type="entry name" value="DNAJ_1"/>
    <property type="match status" value="1"/>
</dbReference>
<protein>
    <recommendedName>
        <fullName evidence="3">J domain-containing protein</fullName>
    </recommendedName>
</protein>
<sequence length="574" mass="64841">MRAREGRWLERNGSPGHSVLGRLVSLKLACVFLMIHVLIAHLRTAAQTHPEYAHTNLYEALGLNPNATPADVKKAYRTLALKNHPDKVQVDDKEAAASVFAEIAEAYEILSDPVRRQQYDLARRQVEEASNLGKQGRDHHHSDRGFGYEDYWDEDVEAWSAQGRRDAYFAHQDHGRDEKWIFTDPFQLFESFFADTREWGDLRWGWDHEAAGYAGYPSGNVVSDWESDVYEDIEWHSFGGQDFIRIERVYGDGRIEMETKEAPSSSSGRARVDLGGRKKTGEWAHEERGGHKGDSFERFHRPFSSSWGTSTMGVARQALRTGERLKVGDQLLSPEGTHVCFLDHKYEKLVVAENLEDGDILWESNGRGEGWETWEEGDSLKEGARPHSLHESHLSAVVSRQGRVEIWREERVGSIGGRKELVWQSTKDAGGPSVDEDLSSLEYVLTLSDVDGNLALYCVAKEGRALGDEGGDEECVWASRGCPGMGRTARQALEEFGRQVVFPVFRLGVAGLTSLLKQLRAFVRDHGFPNLRRGWMYVYRLTKKAASKLRHAVAERRRVERKKQSQGRGSGSSI</sequence>
<proteinExistence type="predicted"/>
<dbReference type="GO" id="GO:0044183">
    <property type="term" value="F:protein folding chaperone"/>
    <property type="evidence" value="ECO:0007669"/>
    <property type="project" value="TreeGrafter"/>
</dbReference>
<evidence type="ECO:0000313" key="4">
    <source>
        <dbReference type="EMBL" id="EWM23666.1"/>
    </source>
</evidence>
<keyword evidence="2" id="KW-0472">Membrane</keyword>
<keyword evidence="2" id="KW-0812">Transmembrane</keyword>
<feature type="region of interest" description="Disordered" evidence="1">
    <location>
        <begin position="552"/>
        <end position="574"/>
    </location>
</feature>
<dbReference type="AlphaFoldDB" id="W7TSZ3"/>
<feature type="domain" description="J" evidence="3">
    <location>
        <begin position="56"/>
        <end position="123"/>
    </location>
</feature>
<feature type="transmembrane region" description="Helical" evidence="2">
    <location>
        <begin position="20"/>
        <end position="42"/>
    </location>
</feature>
<reference evidence="4 5" key="1">
    <citation type="journal article" date="2014" name="Mol. Plant">
        <title>Chromosome Scale Genome Assembly and Transcriptome Profiling of Nannochloropsis gaditana in Nitrogen Depletion.</title>
        <authorList>
            <person name="Corteggiani Carpinelli E."/>
            <person name="Telatin A."/>
            <person name="Vitulo N."/>
            <person name="Forcato C."/>
            <person name="D'Angelo M."/>
            <person name="Schiavon R."/>
            <person name="Vezzi A."/>
            <person name="Giacometti G.M."/>
            <person name="Morosinotto T."/>
            <person name="Valle G."/>
        </authorList>
    </citation>
    <scope>NUCLEOTIDE SEQUENCE [LARGE SCALE GENOMIC DNA]</scope>
    <source>
        <strain evidence="4 5">B-31</strain>
    </source>
</reference>
<gene>
    <name evidence="4" type="ORF">Naga_100030g30</name>
</gene>
<organism evidence="4 5">
    <name type="scientific">Nannochloropsis gaditana</name>
    <dbReference type="NCBI Taxonomy" id="72520"/>
    <lineage>
        <taxon>Eukaryota</taxon>
        <taxon>Sar</taxon>
        <taxon>Stramenopiles</taxon>
        <taxon>Ochrophyta</taxon>
        <taxon>Eustigmatophyceae</taxon>
        <taxon>Eustigmatales</taxon>
        <taxon>Monodopsidaceae</taxon>
        <taxon>Nannochloropsis</taxon>
    </lineage>
</organism>
<dbReference type="InterPro" id="IPR036869">
    <property type="entry name" value="J_dom_sf"/>
</dbReference>
<feature type="region of interest" description="Disordered" evidence="1">
    <location>
        <begin position="259"/>
        <end position="295"/>
    </location>
</feature>
<evidence type="ECO:0000256" key="2">
    <source>
        <dbReference type="SAM" id="Phobius"/>
    </source>
</evidence>
<dbReference type="SMART" id="SM00271">
    <property type="entry name" value="DnaJ"/>
    <property type="match status" value="1"/>
</dbReference>
<name>W7TSZ3_9STRA</name>
<keyword evidence="5" id="KW-1185">Reference proteome</keyword>
<evidence type="ECO:0000256" key="1">
    <source>
        <dbReference type="SAM" id="MobiDB-lite"/>
    </source>
</evidence>
<dbReference type="PROSITE" id="PS50076">
    <property type="entry name" value="DNAJ_2"/>
    <property type="match status" value="1"/>
</dbReference>
<feature type="compositionally biased region" description="Basic and acidic residues" evidence="1">
    <location>
        <begin position="270"/>
        <end position="295"/>
    </location>
</feature>
<evidence type="ECO:0000259" key="3">
    <source>
        <dbReference type="PROSITE" id="PS50076"/>
    </source>
</evidence>
<dbReference type="CDD" id="cd06257">
    <property type="entry name" value="DnaJ"/>
    <property type="match status" value="1"/>
</dbReference>
<dbReference type="PANTHER" id="PTHR43948:SF10">
    <property type="entry name" value="MRJ, ISOFORM E"/>
    <property type="match status" value="1"/>
</dbReference>
<keyword evidence="2" id="KW-1133">Transmembrane helix</keyword>
<dbReference type="Gene3D" id="1.10.287.110">
    <property type="entry name" value="DnaJ domain"/>
    <property type="match status" value="1"/>
</dbReference>
<dbReference type="PANTHER" id="PTHR43948">
    <property type="entry name" value="DNAJ HOMOLOG SUBFAMILY B"/>
    <property type="match status" value="1"/>
</dbReference>
<evidence type="ECO:0000313" key="5">
    <source>
        <dbReference type="Proteomes" id="UP000019335"/>
    </source>
</evidence>
<dbReference type="InterPro" id="IPR001623">
    <property type="entry name" value="DnaJ_domain"/>
</dbReference>
<dbReference type="Pfam" id="PF00226">
    <property type="entry name" value="DnaJ"/>
    <property type="match status" value="1"/>
</dbReference>
<dbReference type="InterPro" id="IPR018253">
    <property type="entry name" value="DnaJ_domain_CS"/>
</dbReference>
<comment type="caution">
    <text evidence="4">The sequence shown here is derived from an EMBL/GenBank/DDBJ whole genome shotgun (WGS) entry which is preliminary data.</text>
</comment>
<dbReference type="PRINTS" id="PR00625">
    <property type="entry name" value="JDOMAIN"/>
</dbReference>